<dbReference type="EMBL" id="JAPFFF010000033">
    <property type="protein sequence ID" value="KAK8844285.1"/>
    <property type="molecule type" value="Genomic_DNA"/>
</dbReference>
<dbReference type="InterPro" id="IPR007603">
    <property type="entry name" value="Choline_transptr-like"/>
</dbReference>
<dbReference type="PANTHER" id="PTHR12385:SF14">
    <property type="entry name" value="CHOLINE TRANSPORTER-LIKE 2"/>
    <property type="match status" value="1"/>
</dbReference>
<dbReference type="Proteomes" id="UP001470230">
    <property type="component" value="Unassembled WGS sequence"/>
</dbReference>
<evidence type="ECO:0000256" key="2">
    <source>
        <dbReference type="ARBA" id="ARBA00007168"/>
    </source>
</evidence>
<feature type="transmembrane region" description="Helical" evidence="7">
    <location>
        <begin position="315"/>
        <end position="338"/>
    </location>
</feature>
<evidence type="ECO:0000256" key="5">
    <source>
        <dbReference type="ARBA" id="ARBA00023136"/>
    </source>
</evidence>
<feature type="transmembrane region" description="Helical" evidence="7">
    <location>
        <begin position="350"/>
        <end position="369"/>
    </location>
</feature>
<feature type="transmembrane region" description="Helical" evidence="7">
    <location>
        <begin position="237"/>
        <end position="257"/>
    </location>
</feature>
<evidence type="ECO:0000313" key="8">
    <source>
        <dbReference type="EMBL" id="KAK8844285.1"/>
    </source>
</evidence>
<feature type="transmembrane region" description="Helical" evidence="7">
    <location>
        <begin position="602"/>
        <end position="623"/>
    </location>
</feature>
<keyword evidence="9" id="KW-1185">Reference proteome</keyword>
<evidence type="ECO:0000256" key="3">
    <source>
        <dbReference type="ARBA" id="ARBA00022692"/>
    </source>
</evidence>
<protein>
    <recommendedName>
        <fullName evidence="7">Choline transporter-like protein</fullName>
    </recommendedName>
</protein>
<keyword evidence="5 7" id="KW-0472">Membrane</keyword>
<dbReference type="PANTHER" id="PTHR12385">
    <property type="entry name" value="CHOLINE TRANSPORTER-LIKE (SLC FAMILY 44)"/>
    <property type="match status" value="1"/>
</dbReference>
<gene>
    <name evidence="8" type="ORF">M9Y10_024496</name>
</gene>
<evidence type="ECO:0000256" key="6">
    <source>
        <dbReference type="ARBA" id="ARBA00023180"/>
    </source>
</evidence>
<reference evidence="8 9" key="1">
    <citation type="submission" date="2024-04" db="EMBL/GenBank/DDBJ databases">
        <title>Tritrichomonas musculus Genome.</title>
        <authorList>
            <person name="Alves-Ferreira E."/>
            <person name="Grigg M."/>
            <person name="Lorenzi H."/>
            <person name="Galac M."/>
        </authorList>
    </citation>
    <scope>NUCLEOTIDE SEQUENCE [LARGE SCALE GENOMIC DNA]</scope>
    <source>
        <strain evidence="8 9">EAF2021</strain>
    </source>
</reference>
<keyword evidence="4 7" id="KW-1133">Transmembrane helix</keyword>
<dbReference type="Pfam" id="PF04515">
    <property type="entry name" value="Choline_transpo"/>
    <property type="match status" value="1"/>
</dbReference>
<comment type="subcellular location">
    <subcellularLocation>
        <location evidence="7">Cell membrane</location>
        <topology evidence="7">Multi-pass membrane protein</topology>
    </subcellularLocation>
    <subcellularLocation>
        <location evidence="1">Membrane</location>
        <topology evidence="1">Multi-pass membrane protein</topology>
    </subcellularLocation>
</comment>
<feature type="transmembrane region" description="Helical" evidence="7">
    <location>
        <begin position="418"/>
        <end position="451"/>
    </location>
</feature>
<feature type="transmembrane region" description="Helical" evidence="7">
    <location>
        <begin position="46"/>
        <end position="66"/>
    </location>
</feature>
<feature type="transmembrane region" description="Helical" evidence="7">
    <location>
        <begin position="578"/>
        <end position="596"/>
    </location>
</feature>
<evidence type="ECO:0000256" key="1">
    <source>
        <dbReference type="ARBA" id="ARBA00004141"/>
    </source>
</evidence>
<comment type="function">
    <text evidence="7">Choline transporter.</text>
</comment>
<organism evidence="8 9">
    <name type="scientific">Tritrichomonas musculus</name>
    <dbReference type="NCBI Taxonomy" id="1915356"/>
    <lineage>
        <taxon>Eukaryota</taxon>
        <taxon>Metamonada</taxon>
        <taxon>Parabasalia</taxon>
        <taxon>Tritrichomonadida</taxon>
        <taxon>Tritrichomonadidae</taxon>
        <taxon>Tritrichomonas</taxon>
    </lineage>
</organism>
<feature type="transmembrane region" description="Helical" evidence="7">
    <location>
        <begin position="264"/>
        <end position="284"/>
    </location>
</feature>
<evidence type="ECO:0000313" key="9">
    <source>
        <dbReference type="Proteomes" id="UP001470230"/>
    </source>
</evidence>
<keyword evidence="3 7" id="KW-0812">Transmembrane</keyword>
<name>A0ABR2HC56_9EUKA</name>
<keyword evidence="6" id="KW-0325">Glycoprotein</keyword>
<sequence length="676" mass="77749">MDDIRNPLINKNKNTKVQKEDKLGEPYRYNPDFDGIEKERRCTDCFCFLIFILFLCGMIALFIISLPRSNYKYLYIPTDSRGLLCGYDNRELKVENSSDLPDLTTKKYLFWIRPGKPGFSRSFCVEECPKTGYFSDAYLSLKFDLNGFSKDDNSACGEYEGETVYPIIENYSEPKTVKGRFFCPYSTDIIIQRCFPTTKAFQNIADSVNKSEAARTFGISTRTASFLTKAVSDLYKSYITIIICVLGALILSLLWIVSLQCCAAFFVWVAVLLSAGGLGVLTWMCYGQWKNDFKNHQLIEKYTFGFVSEQLNRKIFHIFFIVMSVVDCIFLLLIIFLFDRITLSINIIQYVSKIFAQIPSLFFFPIFQYLLLFAWWTYVIGAAFVLFGSGEFSRGIVQYGSDPPIDKIEMKYDKIIQGFAIYHFFGFLWISFFIIALGEMTVAGTIAKFYFTRNKQSLRACNVFSSFVRSLKYHTGSLAFGSLIITIFKVLRMIVEYVDEKTTTRARKSNFATCVVRCCKCCLWCLEKFLKYLNRNAYVMIAIHGYNFWDGARNSFLLILRNLDKVVTLNWVGDFTMLLGKIFVSSGITALSLWFFMENDQIQLSAIPAVITFIMCYFAMGAFTSIYELAIDSTFICYMEDCERNDGVTHKKFASEKLIKMIDNGSNKEEPFPPLP</sequence>
<proteinExistence type="inferred from homology"/>
<evidence type="ECO:0000256" key="7">
    <source>
        <dbReference type="RuleBase" id="RU368066"/>
    </source>
</evidence>
<evidence type="ECO:0000256" key="4">
    <source>
        <dbReference type="ARBA" id="ARBA00022989"/>
    </source>
</evidence>
<feature type="transmembrane region" description="Helical" evidence="7">
    <location>
        <begin position="471"/>
        <end position="491"/>
    </location>
</feature>
<comment type="caution">
    <text evidence="8">The sequence shown here is derived from an EMBL/GenBank/DDBJ whole genome shotgun (WGS) entry which is preliminary data.</text>
</comment>
<accession>A0ABR2HC56</accession>
<comment type="similarity">
    <text evidence="2 7">Belongs to the CTL (choline transporter-like) family.</text>
</comment>